<feature type="compositionally biased region" description="Pro residues" evidence="6">
    <location>
        <begin position="558"/>
        <end position="567"/>
    </location>
</feature>
<dbReference type="SMART" id="SM00220">
    <property type="entry name" value="S_TKc"/>
    <property type="match status" value="1"/>
</dbReference>
<feature type="region of interest" description="Disordered" evidence="6">
    <location>
        <begin position="92"/>
        <end position="124"/>
    </location>
</feature>
<feature type="binding site" evidence="5">
    <location>
        <position position="183"/>
    </location>
    <ligand>
        <name>ATP</name>
        <dbReference type="ChEBI" id="CHEBI:30616"/>
    </ligand>
</feature>
<dbReference type="InterPro" id="IPR017441">
    <property type="entry name" value="Protein_kinase_ATP_BS"/>
</dbReference>
<dbReference type="PANTHER" id="PTHR44329:SF214">
    <property type="entry name" value="PROTEIN KINASE DOMAIN-CONTAINING PROTEIN"/>
    <property type="match status" value="1"/>
</dbReference>
<dbReference type="AlphaFoldDB" id="A0A836BBF3"/>
<name>A0A836BBF3_9CHLO</name>
<comment type="caution">
    <text evidence="8">The sequence shown here is derived from an EMBL/GenBank/DDBJ whole genome shotgun (WGS) entry which is preliminary data.</text>
</comment>
<feature type="compositionally biased region" description="Low complexity" evidence="6">
    <location>
        <begin position="92"/>
        <end position="104"/>
    </location>
</feature>
<evidence type="ECO:0000313" key="9">
    <source>
        <dbReference type="Proteomes" id="UP000613740"/>
    </source>
</evidence>
<feature type="compositionally biased region" description="Low complexity" evidence="6">
    <location>
        <begin position="16"/>
        <end position="25"/>
    </location>
</feature>
<accession>A0A836BBF3</accession>
<evidence type="ECO:0000256" key="5">
    <source>
        <dbReference type="PROSITE-ProRule" id="PRU10141"/>
    </source>
</evidence>
<feature type="region of interest" description="Disordered" evidence="6">
    <location>
        <begin position="540"/>
        <end position="567"/>
    </location>
</feature>
<keyword evidence="1" id="KW-0808">Transferase</keyword>
<protein>
    <recommendedName>
        <fullName evidence="7">Protein kinase domain-containing protein</fullName>
    </recommendedName>
</protein>
<feature type="region of interest" description="Disordered" evidence="6">
    <location>
        <begin position="16"/>
        <end position="47"/>
    </location>
</feature>
<dbReference type="PROSITE" id="PS50011">
    <property type="entry name" value="PROTEIN_KINASE_DOM"/>
    <property type="match status" value="1"/>
</dbReference>
<dbReference type="PROSITE" id="PS00108">
    <property type="entry name" value="PROTEIN_KINASE_ST"/>
    <property type="match status" value="1"/>
</dbReference>
<evidence type="ECO:0000259" key="7">
    <source>
        <dbReference type="PROSITE" id="PS50011"/>
    </source>
</evidence>
<gene>
    <name evidence="8" type="ORF">HYH02_002269</name>
</gene>
<dbReference type="FunFam" id="1.10.510.10:FF:001963">
    <property type="entry name" value="Serine/threonine protein kinase 21"/>
    <property type="match status" value="1"/>
</dbReference>
<evidence type="ECO:0000256" key="1">
    <source>
        <dbReference type="ARBA" id="ARBA00022679"/>
    </source>
</evidence>
<evidence type="ECO:0000256" key="2">
    <source>
        <dbReference type="ARBA" id="ARBA00022741"/>
    </source>
</evidence>
<dbReference type="Gene3D" id="1.10.510.10">
    <property type="entry name" value="Transferase(Phosphotransferase) domain 1"/>
    <property type="match status" value="1"/>
</dbReference>
<reference evidence="8" key="1">
    <citation type="journal article" date="2020" name="bioRxiv">
        <title>Comparative genomics of Chlamydomonas.</title>
        <authorList>
            <person name="Craig R.J."/>
            <person name="Hasan A.R."/>
            <person name="Ness R.W."/>
            <person name="Keightley P.D."/>
        </authorList>
    </citation>
    <scope>NUCLEOTIDE SEQUENCE</scope>
    <source>
        <strain evidence="8">CCAP 11/173</strain>
    </source>
</reference>
<proteinExistence type="predicted"/>
<feature type="domain" description="Protein kinase" evidence="7">
    <location>
        <begin position="156"/>
        <end position="499"/>
    </location>
</feature>
<keyword evidence="9" id="KW-1185">Reference proteome</keyword>
<keyword evidence="3" id="KW-0418">Kinase</keyword>
<keyword evidence="4 5" id="KW-0067">ATP-binding</keyword>
<dbReference type="Proteomes" id="UP000613740">
    <property type="component" value="Unassembled WGS sequence"/>
</dbReference>
<evidence type="ECO:0000256" key="4">
    <source>
        <dbReference type="ARBA" id="ARBA00022840"/>
    </source>
</evidence>
<dbReference type="InterPro" id="IPR000719">
    <property type="entry name" value="Prot_kinase_dom"/>
</dbReference>
<sequence length="567" mass="59154">MLTMTLNTATSAHCEAGAAAPAAPTTGPPAPSQPGAPGTRPPTGAASDVVMADAAPPLSPAAPVEAAAVSATPLPITAPANAAAAAAASGSDPAADAAGVPPALTHSGPSTPVSSRIGGATGSAAQRHQLMASRYKDMQVEQVAECAASTILEGLSLSQQQLGRGSFGIVMSGTYHGLPCAVKVMIANSLDKSALSELVLAPQISHSNVVQTFASRTARLTHEFFDLLEGGDSTRPAPQQRDPSKPRLLQPIPLQSGDGFGDPGAGIVSVQNPYTVLHSLLYEFRATTNQYMVVVVQELCTKTTLHNAIRRGIFKPSAQWTVRLARRALLRTAVEVARGLLHLHDTGVVHGDIKPQNVLLASSRDDRRGFRAKVADFGLAHVLPLATSSLHTETTGSPAYMAPEAFRGSVSRAADVWSLGVCIHEMLTGQRPFADLPDGPGVLEAIREGRVQLVWPQPGAMEMADDIVAVGRRCLSLDPAQRPPLTEIIEDLVNIERTIRAELLAPLAAEQVAAEMAAEAAALAGLSQQQREEVARARLADLLGTGDSFPSGGVHEQPPQPPQQPQQ</sequence>
<dbReference type="PROSITE" id="PS00107">
    <property type="entry name" value="PROTEIN_KINASE_ATP"/>
    <property type="match status" value="1"/>
</dbReference>
<dbReference type="InterPro" id="IPR051681">
    <property type="entry name" value="Ser/Thr_Kinases-Pseudokinases"/>
</dbReference>
<dbReference type="SUPFAM" id="SSF56112">
    <property type="entry name" value="Protein kinase-like (PK-like)"/>
    <property type="match status" value="1"/>
</dbReference>
<dbReference type="Pfam" id="PF00069">
    <property type="entry name" value="Pkinase"/>
    <property type="match status" value="1"/>
</dbReference>
<dbReference type="Gene3D" id="3.30.200.20">
    <property type="entry name" value="Phosphorylase Kinase, domain 1"/>
    <property type="match status" value="1"/>
</dbReference>
<dbReference type="GO" id="GO:0005524">
    <property type="term" value="F:ATP binding"/>
    <property type="evidence" value="ECO:0007669"/>
    <property type="project" value="UniProtKB-UniRule"/>
</dbReference>
<evidence type="ECO:0000256" key="6">
    <source>
        <dbReference type="SAM" id="MobiDB-lite"/>
    </source>
</evidence>
<dbReference type="InterPro" id="IPR008271">
    <property type="entry name" value="Ser/Thr_kinase_AS"/>
</dbReference>
<dbReference type="EMBL" id="JAEHOD010000004">
    <property type="protein sequence ID" value="KAG2452930.1"/>
    <property type="molecule type" value="Genomic_DNA"/>
</dbReference>
<evidence type="ECO:0000256" key="3">
    <source>
        <dbReference type="ARBA" id="ARBA00022777"/>
    </source>
</evidence>
<dbReference type="InterPro" id="IPR011009">
    <property type="entry name" value="Kinase-like_dom_sf"/>
</dbReference>
<dbReference type="OrthoDB" id="537233at2759"/>
<keyword evidence="2 5" id="KW-0547">Nucleotide-binding</keyword>
<dbReference type="PANTHER" id="PTHR44329">
    <property type="entry name" value="SERINE/THREONINE-PROTEIN KINASE TNNI3K-RELATED"/>
    <property type="match status" value="1"/>
</dbReference>
<evidence type="ECO:0000313" key="8">
    <source>
        <dbReference type="EMBL" id="KAG2452930.1"/>
    </source>
</evidence>
<dbReference type="GO" id="GO:0004674">
    <property type="term" value="F:protein serine/threonine kinase activity"/>
    <property type="evidence" value="ECO:0007669"/>
    <property type="project" value="TreeGrafter"/>
</dbReference>
<organism evidence="8 9">
    <name type="scientific">Chlamydomonas schloesseri</name>
    <dbReference type="NCBI Taxonomy" id="2026947"/>
    <lineage>
        <taxon>Eukaryota</taxon>
        <taxon>Viridiplantae</taxon>
        <taxon>Chlorophyta</taxon>
        <taxon>core chlorophytes</taxon>
        <taxon>Chlorophyceae</taxon>
        <taxon>CS clade</taxon>
        <taxon>Chlamydomonadales</taxon>
        <taxon>Chlamydomonadaceae</taxon>
        <taxon>Chlamydomonas</taxon>
    </lineage>
</organism>
<dbReference type="CDD" id="cd14014">
    <property type="entry name" value="STKc_PknB_like"/>
    <property type="match status" value="1"/>
</dbReference>
<feature type="compositionally biased region" description="Low complexity" evidence="6">
    <location>
        <begin position="35"/>
        <end position="47"/>
    </location>
</feature>